<evidence type="ECO:0000256" key="15">
    <source>
        <dbReference type="ARBA" id="ARBA00023273"/>
    </source>
</evidence>
<evidence type="ECO:0000256" key="21">
    <source>
        <dbReference type="ARBA" id="ARBA00043210"/>
    </source>
</evidence>
<evidence type="ECO:0000256" key="10">
    <source>
        <dbReference type="ARBA" id="ARBA00022832"/>
    </source>
</evidence>
<keyword evidence="30" id="KW-1185">Reference proteome</keyword>
<accession>A0A830HC36</accession>
<keyword evidence="14" id="KW-0472">Membrane</keyword>
<evidence type="ECO:0000256" key="16">
    <source>
        <dbReference type="ARBA" id="ARBA00035852"/>
    </source>
</evidence>
<dbReference type="PANTHER" id="PTHR12418">
    <property type="entry name" value="ACYL-COENZYME A THIOESTERASE THEM4"/>
    <property type="match status" value="1"/>
</dbReference>
<evidence type="ECO:0000256" key="12">
    <source>
        <dbReference type="ARBA" id="ARBA00023098"/>
    </source>
</evidence>
<evidence type="ECO:0000256" key="6">
    <source>
        <dbReference type="ARBA" id="ARBA00022490"/>
    </source>
</evidence>
<keyword evidence="10" id="KW-0276">Fatty acid metabolism</keyword>
<evidence type="ECO:0000256" key="27">
    <source>
        <dbReference type="SAM" id="MobiDB-lite"/>
    </source>
</evidence>
<evidence type="ECO:0000256" key="5">
    <source>
        <dbReference type="ARBA" id="ARBA00022475"/>
    </source>
</evidence>
<dbReference type="Gene3D" id="3.10.129.10">
    <property type="entry name" value="Hotdog Thioesterase"/>
    <property type="match status" value="1"/>
</dbReference>
<evidence type="ECO:0000256" key="2">
    <source>
        <dbReference type="ARBA" id="ARBA00004569"/>
    </source>
</evidence>
<evidence type="ECO:0000259" key="28">
    <source>
        <dbReference type="Pfam" id="PF03061"/>
    </source>
</evidence>
<sequence length="249" mass="26936">MSAPQVGVHESRTDAYLALLVNNSSSDNNISTSSRTVREVSYQDWGRSANFTRAQGAERLDYRLFVSDDETEHPTAHIVAQIGTDGTEGVPGFVHGGLTSTLADTAMGNLAWHAGYKAFTANLNVDFRAPLSPPACVVVDAKIEKTEGRKVYLSADVFEVQEMQDGTLARSNDVVAEATSLFIVMDKAKETAVTTPDTAPQNGASTPRVTNDDIRDHTSTCVASVRETLFSPGWSTIEKDYLKTVWAST</sequence>
<evidence type="ECO:0000256" key="20">
    <source>
        <dbReference type="ARBA" id="ARBA00040123"/>
    </source>
</evidence>
<dbReference type="Proteomes" id="UP000660262">
    <property type="component" value="Unassembled WGS sequence"/>
</dbReference>
<dbReference type="InterPro" id="IPR006683">
    <property type="entry name" value="Thioestr_dom"/>
</dbReference>
<feature type="compositionally biased region" description="Polar residues" evidence="27">
    <location>
        <begin position="193"/>
        <end position="209"/>
    </location>
</feature>
<comment type="catalytic activity">
    <reaction evidence="16">
        <text>(5Z,8Z,11Z,14Z)-eicosatetraenoyl-CoA + H2O = (5Z,8Z,11Z,14Z)-eicosatetraenoate + CoA + H(+)</text>
        <dbReference type="Rhea" id="RHEA:40151"/>
        <dbReference type="ChEBI" id="CHEBI:15377"/>
        <dbReference type="ChEBI" id="CHEBI:15378"/>
        <dbReference type="ChEBI" id="CHEBI:32395"/>
        <dbReference type="ChEBI" id="CHEBI:57287"/>
        <dbReference type="ChEBI" id="CHEBI:57368"/>
    </reaction>
    <physiologicalReaction direction="left-to-right" evidence="16">
        <dbReference type="Rhea" id="RHEA:40152"/>
    </physiologicalReaction>
</comment>
<keyword evidence="7" id="KW-0053">Apoptosis</keyword>
<dbReference type="EMBL" id="BNJQ01000005">
    <property type="protein sequence ID" value="GHP03470.1"/>
    <property type="molecule type" value="Genomic_DNA"/>
</dbReference>
<dbReference type="InterPro" id="IPR029069">
    <property type="entry name" value="HotDog_dom_sf"/>
</dbReference>
<comment type="caution">
    <text evidence="29">The sequence shown here is derived from an EMBL/GenBank/DDBJ whole genome shotgun (WGS) entry which is preliminary data.</text>
</comment>
<feature type="region of interest" description="Disordered" evidence="27">
    <location>
        <begin position="193"/>
        <end position="214"/>
    </location>
</feature>
<evidence type="ECO:0000256" key="17">
    <source>
        <dbReference type="ARBA" id="ARBA00037002"/>
    </source>
</evidence>
<organism evidence="29 30">
    <name type="scientific">Pycnococcus provasolii</name>
    <dbReference type="NCBI Taxonomy" id="41880"/>
    <lineage>
        <taxon>Eukaryota</taxon>
        <taxon>Viridiplantae</taxon>
        <taxon>Chlorophyta</taxon>
        <taxon>Pseudoscourfieldiophyceae</taxon>
        <taxon>Pseudoscourfieldiales</taxon>
        <taxon>Pycnococcaceae</taxon>
        <taxon>Pycnococcus</taxon>
    </lineage>
</organism>
<evidence type="ECO:0000256" key="18">
    <source>
        <dbReference type="ARBA" id="ARBA00038456"/>
    </source>
</evidence>
<evidence type="ECO:0000256" key="25">
    <source>
        <dbReference type="ARBA" id="ARBA00048074"/>
    </source>
</evidence>
<dbReference type="InterPro" id="IPR052365">
    <property type="entry name" value="THEM4/THEM5_acyl-CoA_thioest"/>
</dbReference>
<evidence type="ECO:0000256" key="9">
    <source>
        <dbReference type="ARBA" id="ARBA00022801"/>
    </source>
</evidence>
<proteinExistence type="inferred from homology"/>
<keyword evidence="5" id="KW-1003">Cell membrane</keyword>
<keyword evidence="8" id="KW-0999">Mitochondrion inner membrane</keyword>
<dbReference type="PANTHER" id="PTHR12418:SF19">
    <property type="entry name" value="ACYL-COENZYME A THIOESTERASE THEM4"/>
    <property type="match status" value="1"/>
</dbReference>
<dbReference type="OrthoDB" id="506431at2759"/>
<comment type="catalytic activity">
    <reaction evidence="23">
        <text>hexadecanoyl-CoA + H2O = hexadecanoate + CoA + H(+)</text>
        <dbReference type="Rhea" id="RHEA:16645"/>
        <dbReference type="ChEBI" id="CHEBI:7896"/>
        <dbReference type="ChEBI" id="CHEBI:15377"/>
        <dbReference type="ChEBI" id="CHEBI:15378"/>
        <dbReference type="ChEBI" id="CHEBI:57287"/>
        <dbReference type="ChEBI" id="CHEBI:57379"/>
        <dbReference type="EC" id="3.1.2.2"/>
    </reaction>
    <physiologicalReaction direction="left-to-right" evidence="23">
        <dbReference type="Rhea" id="RHEA:16646"/>
    </physiologicalReaction>
</comment>
<dbReference type="GO" id="GO:0006631">
    <property type="term" value="P:fatty acid metabolic process"/>
    <property type="evidence" value="ECO:0007669"/>
    <property type="project" value="UniProtKB-KW"/>
</dbReference>
<evidence type="ECO:0000256" key="3">
    <source>
        <dbReference type="ARBA" id="ARBA00004632"/>
    </source>
</evidence>
<comment type="subcellular location">
    <subcellularLocation>
        <location evidence="3">Cell projection</location>
        <location evidence="3">Ruffle membrane</location>
    </subcellularLocation>
    <subcellularLocation>
        <location evidence="1">Cytoplasm</location>
    </subcellularLocation>
    <subcellularLocation>
        <location evidence="4">Mitochondrion inner membrane</location>
        <topology evidence="4">Peripheral membrane protein</topology>
    </subcellularLocation>
    <subcellularLocation>
        <location evidence="2">Mitochondrion intermembrane space</location>
    </subcellularLocation>
</comment>
<gene>
    <name evidence="29" type="ORF">PPROV_000222500</name>
</gene>
<dbReference type="GO" id="GO:0016787">
    <property type="term" value="F:hydrolase activity"/>
    <property type="evidence" value="ECO:0007669"/>
    <property type="project" value="UniProtKB-KW"/>
</dbReference>
<reference evidence="29" key="1">
    <citation type="submission" date="2020-10" db="EMBL/GenBank/DDBJ databases">
        <title>Unveiling of a novel bifunctional photoreceptor, Dualchrome1, isolated from a cosmopolitan green alga.</title>
        <authorList>
            <person name="Suzuki S."/>
            <person name="Kawachi M."/>
        </authorList>
    </citation>
    <scope>NUCLEOTIDE SEQUENCE</scope>
    <source>
        <strain evidence="29">NIES 2893</strain>
    </source>
</reference>
<name>A0A830HC36_9CHLO</name>
<comment type="catalytic activity">
    <reaction evidence="26">
        <text>tetradecanoyl-CoA + H2O = tetradecanoate + CoA + H(+)</text>
        <dbReference type="Rhea" id="RHEA:40119"/>
        <dbReference type="ChEBI" id="CHEBI:15377"/>
        <dbReference type="ChEBI" id="CHEBI:15378"/>
        <dbReference type="ChEBI" id="CHEBI:30807"/>
        <dbReference type="ChEBI" id="CHEBI:57287"/>
        <dbReference type="ChEBI" id="CHEBI:57385"/>
    </reaction>
    <physiologicalReaction direction="left-to-right" evidence="26">
        <dbReference type="Rhea" id="RHEA:40120"/>
    </physiologicalReaction>
</comment>
<evidence type="ECO:0000256" key="22">
    <source>
        <dbReference type="ARBA" id="ARBA00047588"/>
    </source>
</evidence>
<protein>
    <recommendedName>
        <fullName evidence="20">Acyl-coenzyme A thioesterase THEM4</fullName>
        <ecNumber evidence="19">3.1.2.2</ecNumber>
    </recommendedName>
    <alternativeName>
        <fullName evidence="21">Thioesterase superfamily member 4</fullName>
    </alternativeName>
</protein>
<keyword evidence="12" id="KW-0443">Lipid metabolism</keyword>
<evidence type="ECO:0000256" key="14">
    <source>
        <dbReference type="ARBA" id="ARBA00023136"/>
    </source>
</evidence>
<comment type="catalytic activity">
    <reaction evidence="17">
        <text>(9Z)-octadecenoyl-CoA + H2O = (9Z)-octadecenoate + CoA + H(+)</text>
        <dbReference type="Rhea" id="RHEA:40139"/>
        <dbReference type="ChEBI" id="CHEBI:15377"/>
        <dbReference type="ChEBI" id="CHEBI:15378"/>
        <dbReference type="ChEBI" id="CHEBI:30823"/>
        <dbReference type="ChEBI" id="CHEBI:57287"/>
        <dbReference type="ChEBI" id="CHEBI:57387"/>
    </reaction>
    <physiologicalReaction direction="left-to-right" evidence="17">
        <dbReference type="Rhea" id="RHEA:40140"/>
    </physiologicalReaction>
</comment>
<comment type="catalytic activity">
    <reaction evidence="22">
        <text>octanoyl-CoA + H2O = octanoate + CoA + H(+)</text>
        <dbReference type="Rhea" id="RHEA:30143"/>
        <dbReference type="ChEBI" id="CHEBI:15377"/>
        <dbReference type="ChEBI" id="CHEBI:15378"/>
        <dbReference type="ChEBI" id="CHEBI:25646"/>
        <dbReference type="ChEBI" id="CHEBI:57287"/>
        <dbReference type="ChEBI" id="CHEBI:57386"/>
    </reaction>
    <physiologicalReaction direction="left-to-right" evidence="22">
        <dbReference type="Rhea" id="RHEA:30144"/>
    </physiologicalReaction>
</comment>
<keyword evidence="15" id="KW-0966">Cell projection</keyword>
<dbReference type="CDD" id="cd03443">
    <property type="entry name" value="PaaI_thioesterase"/>
    <property type="match status" value="1"/>
</dbReference>
<dbReference type="GO" id="GO:0005758">
    <property type="term" value="C:mitochondrial intermembrane space"/>
    <property type="evidence" value="ECO:0007669"/>
    <property type="project" value="UniProtKB-SubCell"/>
</dbReference>
<comment type="catalytic activity">
    <reaction evidence="24">
        <text>decanoyl-CoA + H2O = decanoate + CoA + H(+)</text>
        <dbReference type="Rhea" id="RHEA:40059"/>
        <dbReference type="ChEBI" id="CHEBI:15377"/>
        <dbReference type="ChEBI" id="CHEBI:15378"/>
        <dbReference type="ChEBI" id="CHEBI:27689"/>
        <dbReference type="ChEBI" id="CHEBI:57287"/>
        <dbReference type="ChEBI" id="CHEBI:61430"/>
    </reaction>
    <physiologicalReaction direction="left-to-right" evidence="24">
        <dbReference type="Rhea" id="RHEA:40060"/>
    </physiologicalReaction>
</comment>
<evidence type="ECO:0000256" key="4">
    <source>
        <dbReference type="ARBA" id="ARBA00004637"/>
    </source>
</evidence>
<comment type="similarity">
    <text evidence="18">Belongs to the THEM4/THEM5 thioesterase family.</text>
</comment>
<comment type="catalytic activity">
    <reaction evidence="25">
        <text>dodecanoyl-CoA + H2O = dodecanoate + CoA + H(+)</text>
        <dbReference type="Rhea" id="RHEA:30135"/>
        <dbReference type="ChEBI" id="CHEBI:15377"/>
        <dbReference type="ChEBI" id="CHEBI:15378"/>
        <dbReference type="ChEBI" id="CHEBI:18262"/>
        <dbReference type="ChEBI" id="CHEBI:57287"/>
        <dbReference type="ChEBI" id="CHEBI:57375"/>
    </reaction>
    <physiologicalReaction direction="left-to-right" evidence="25">
        <dbReference type="Rhea" id="RHEA:30136"/>
    </physiologicalReaction>
</comment>
<evidence type="ECO:0000256" key="24">
    <source>
        <dbReference type="ARBA" id="ARBA00047969"/>
    </source>
</evidence>
<evidence type="ECO:0000256" key="13">
    <source>
        <dbReference type="ARBA" id="ARBA00023128"/>
    </source>
</evidence>
<keyword evidence="13" id="KW-0496">Mitochondrion</keyword>
<dbReference type="Pfam" id="PF03061">
    <property type="entry name" value="4HBT"/>
    <property type="match status" value="1"/>
</dbReference>
<evidence type="ECO:0000313" key="29">
    <source>
        <dbReference type="EMBL" id="GHP03470.1"/>
    </source>
</evidence>
<keyword evidence="9" id="KW-0378">Hydrolase</keyword>
<feature type="domain" description="Thioesterase" evidence="28">
    <location>
        <begin position="92"/>
        <end position="161"/>
    </location>
</feature>
<dbReference type="SUPFAM" id="SSF54637">
    <property type="entry name" value="Thioesterase/thiol ester dehydrase-isomerase"/>
    <property type="match status" value="1"/>
</dbReference>
<evidence type="ECO:0000313" key="30">
    <source>
        <dbReference type="Proteomes" id="UP000660262"/>
    </source>
</evidence>
<evidence type="ECO:0000256" key="19">
    <source>
        <dbReference type="ARBA" id="ARBA00038848"/>
    </source>
</evidence>
<keyword evidence="11" id="KW-0809">Transit peptide</keyword>
<keyword evidence="6" id="KW-0963">Cytoplasm</keyword>
<evidence type="ECO:0000256" key="7">
    <source>
        <dbReference type="ARBA" id="ARBA00022703"/>
    </source>
</evidence>
<dbReference type="EC" id="3.1.2.2" evidence="19"/>
<dbReference type="AlphaFoldDB" id="A0A830HC36"/>
<evidence type="ECO:0000256" key="1">
    <source>
        <dbReference type="ARBA" id="ARBA00004496"/>
    </source>
</evidence>
<evidence type="ECO:0000256" key="11">
    <source>
        <dbReference type="ARBA" id="ARBA00022946"/>
    </source>
</evidence>
<evidence type="ECO:0000256" key="26">
    <source>
        <dbReference type="ARBA" id="ARBA00048180"/>
    </source>
</evidence>
<evidence type="ECO:0000256" key="8">
    <source>
        <dbReference type="ARBA" id="ARBA00022792"/>
    </source>
</evidence>
<dbReference type="GO" id="GO:0005743">
    <property type="term" value="C:mitochondrial inner membrane"/>
    <property type="evidence" value="ECO:0007669"/>
    <property type="project" value="UniProtKB-SubCell"/>
</dbReference>
<evidence type="ECO:0000256" key="23">
    <source>
        <dbReference type="ARBA" id="ARBA00047734"/>
    </source>
</evidence>